<name>A0A124HMW4_STRCK</name>
<protein>
    <submittedName>
        <fullName evidence="1">Uncharacterized protein</fullName>
    </submittedName>
</protein>
<evidence type="ECO:0000313" key="2">
    <source>
        <dbReference type="Proteomes" id="UP000053398"/>
    </source>
</evidence>
<gene>
    <name evidence="1" type="ORF">AQJ11_16590</name>
</gene>
<comment type="caution">
    <text evidence="1">The sequence shown here is derived from an EMBL/GenBank/DDBJ whole genome shotgun (WGS) entry which is preliminary data.</text>
</comment>
<dbReference type="EMBL" id="LMWP01000017">
    <property type="protein sequence ID" value="KUN27239.1"/>
    <property type="molecule type" value="Genomic_DNA"/>
</dbReference>
<reference evidence="1 2" key="1">
    <citation type="submission" date="2015-10" db="EMBL/GenBank/DDBJ databases">
        <title>Draft genome sequence of Streptomyces corchorusii DSM 40340, type strain for the species Streptomyces corchorusii.</title>
        <authorList>
            <person name="Ruckert C."/>
            <person name="Winkler A."/>
            <person name="Kalinowski J."/>
            <person name="Kampfer P."/>
            <person name="Glaeser S."/>
        </authorList>
    </citation>
    <scope>NUCLEOTIDE SEQUENCE [LARGE SCALE GENOMIC DNA]</scope>
    <source>
        <strain evidence="1 2">DSM 40340</strain>
    </source>
</reference>
<accession>A0A124HMW4</accession>
<dbReference type="Proteomes" id="UP000053398">
    <property type="component" value="Unassembled WGS sequence"/>
</dbReference>
<dbReference type="AlphaFoldDB" id="A0A124HMW4"/>
<keyword evidence="2" id="KW-1185">Reference proteome</keyword>
<proteinExistence type="predicted"/>
<sequence>MGASTWDYVTPYRGDLEATLGALHDEVFQKLYGHDEEYGSREELYADEEFMGEEGTHSILDVHRIVATTEPPQGHREADYFTLRPLSSDRLVHHFGTDRPTVQQYQDAMARSYEAARTRRFGDEDTTLRGEHRMRWTGVYVLLYTENRITHVGFFGSSGD</sequence>
<evidence type="ECO:0000313" key="1">
    <source>
        <dbReference type="EMBL" id="KUN27239.1"/>
    </source>
</evidence>
<organism evidence="1 2">
    <name type="scientific">Streptomyces corchorusii</name>
    <name type="common">Streptomyces chibaensis</name>
    <dbReference type="NCBI Taxonomy" id="1903"/>
    <lineage>
        <taxon>Bacteria</taxon>
        <taxon>Bacillati</taxon>
        <taxon>Actinomycetota</taxon>
        <taxon>Actinomycetes</taxon>
        <taxon>Kitasatosporales</taxon>
        <taxon>Streptomycetaceae</taxon>
        <taxon>Streptomyces</taxon>
    </lineage>
</organism>